<dbReference type="PANTHER" id="PTHR35791">
    <property type="entry name" value="UPF0754 MEMBRANE PROTEIN YHEB"/>
    <property type="match status" value="1"/>
</dbReference>
<keyword evidence="5 6" id="KW-0472">Membrane</keyword>
<evidence type="ECO:0000256" key="3">
    <source>
        <dbReference type="ARBA" id="ARBA00022692"/>
    </source>
</evidence>
<keyword evidence="4 6" id="KW-1133">Transmembrane helix</keyword>
<comment type="similarity">
    <text evidence="2">Belongs to the UPF0754 family.</text>
</comment>
<keyword evidence="8" id="KW-1185">Reference proteome</keyword>
<name>A0A1X7GYF5_9BACL</name>
<dbReference type="RefSeq" id="WP_208918278.1">
    <property type="nucleotide sequence ID" value="NZ_LT840184.1"/>
</dbReference>
<keyword evidence="3 6" id="KW-0812">Transmembrane</keyword>
<dbReference type="STRING" id="1313296.SAMN05661091_1322"/>
<evidence type="ECO:0000256" key="2">
    <source>
        <dbReference type="ARBA" id="ARBA00008053"/>
    </source>
</evidence>
<evidence type="ECO:0000313" key="8">
    <source>
        <dbReference type="Proteomes" id="UP000192940"/>
    </source>
</evidence>
<feature type="transmembrane region" description="Helical" evidence="6">
    <location>
        <begin position="364"/>
        <end position="387"/>
    </location>
</feature>
<dbReference type="EMBL" id="LT840184">
    <property type="protein sequence ID" value="SMF76545.1"/>
    <property type="molecule type" value="Genomic_DNA"/>
</dbReference>
<comment type="subcellular location">
    <subcellularLocation>
        <location evidence="1">Endomembrane system</location>
    </subcellularLocation>
</comment>
<protein>
    <submittedName>
        <fullName evidence="7">Uncharacterized membrane protein YheB, UPF0754 family</fullName>
    </submittedName>
</protein>
<dbReference type="GO" id="GO:0012505">
    <property type="term" value="C:endomembrane system"/>
    <property type="evidence" value="ECO:0007669"/>
    <property type="project" value="UniProtKB-SubCell"/>
</dbReference>
<dbReference type="AlphaFoldDB" id="A0A1X7GYF5"/>
<evidence type="ECO:0000256" key="5">
    <source>
        <dbReference type="ARBA" id="ARBA00023136"/>
    </source>
</evidence>
<organism evidence="7 8">
    <name type="scientific">Paenibacillus uliginis N3/975</name>
    <dbReference type="NCBI Taxonomy" id="1313296"/>
    <lineage>
        <taxon>Bacteria</taxon>
        <taxon>Bacillati</taxon>
        <taxon>Bacillota</taxon>
        <taxon>Bacilli</taxon>
        <taxon>Bacillales</taxon>
        <taxon>Paenibacillaceae</taxon>
        <taxon>Paenibacillus</taxon>
    </lineage>
</organism>
<dbReference type="Proteomes" id="UP000192940">
    <property type="component" value="Chromosome I"/>
</dbReference>
<reference evidence="7 8" key="1">
    <citation type="submission" date="2017-04" db="EMBL/GenBank/DDBJ databases">
        <authorList>
            <person name="Afonso C.L."/>
            <person name="Miller P.J."/>
            <person name="Scott M.A."/>
            <person name="Spackman E."/>
            <person name="Goraichik I."/>
            <person name="Dimitrov K.M."/>
            <person name="Suarez D.L."/>
            <person name="Swayne D.E."/>
        </authorList>
    </citation>
    <scope>NUCLEOTIDE SEQUENCE [LARGE SCALE GENOMIC DNA]</scope>
    <source>
        <strain evidence="7 8">N3/975</strain>
    </source>
</reference>
<evidence type="ECO:0000256" key="4">
    <source>
        <dbReference type="ARBA" id="ARBA00022989"/>
    </source>
</evidence>
<sequence>MPDWLFILVNVGVAAFVGGITNHFAIKMLFHPREEIRIRGWRLPFTPGLIPKRKEEIAESLGKVVSDYLVTSEGLQEMIRKPLFRTRAEDAVNRKLKLLSESEQTLGDLALKLWSPEEWQQLKDRAVLTAQSVTARGVTAVWSDYGLEDKPLKDLIPGWSEETRQRWSEVAAEALLKELGDTLLSSDGQRLLKEMASAMMDKAGGFLGTMAAIFVDEDKLVQKLTPMLIGQLEGKKVRQTIVSVVSGKLEQYGEMSLGRVVEAAAGELGPGLITRKLEETIPWKAWIERLENVRITDFITPRLPAIEGALPGLIDKGLRMLEDAVPAAMKAVDLPNLVQEQVEKFPVERLEEVILSVSGREFRAITWLGVLLGGLIGMFQSFITLLWR</sequence>
<accession>A0A1X7GYF5</accession>
<evidence type="ECO:0000256" key="6">
    <source>
        <dbReference type="SAM" id="Phobius"/>
    </source>
</evidence>
<gene>
    <name evidence="7" type="ORF">SAMN05661091_1322</name>
</gene>
<dbReference type="InterPro" id="IPR007383">
    <property type="entry name" value="DUF445"/>
</dbReference>
<dbReference type="Pfam" id="PF04286">
    <property type="entry name" value="DUF445"/>
    <property type="match status" value="1"/>
</dbReference>
<dbReference type="PANTHER" id="PTHR35791:SF1">
    <property type="entry name" value="UPF0754 MEMBRANE PROTEIN YHEB"/>
    <property type="match status" value="1"/>
</dbReference>
<proteinExistence type="inferred from homology"/>
<feature type="transmembrane region" description="Helical" evidence="6">
    <location>
        <begin position="6"/>
        <end position="30"/>
    </location>
</feature>
<evidence type="ECO:0000256" key="1">
    <source>
        <dbReference type="ARBA" id="ARBA00004308"/>
    </source>
</evidence>
<evidence type="ECO:0000313" key="7">
    <source>
        <dbReference type="EMBL" id="SMF76545.1"/>
    </source>
</evidence>